<dbReference type="PANTHER" id="PTHR30273:SF2">
    <property type="entry name" value="PROTEIN FECR"/>
    <property type="match status" value="1"/>
</dbReference>
<dbReference type="Proteomes" id="UP000248079">
    <property type="component" value="Unassembled WGS sequence"/>
</dbReference>
<dbReference type="Gene3D" id="3.55.50.30">
    <property type="match status" value="1"/>
</dbReference>
<evidence type="ECO:0000313" key="4">
    <source>
        <dbReference type="EMBL" id="PXY01382.1"/>
    </source>
</evidence>
<accession>A0A2V3ZY37</accession>
<dbReference type="AlphaFoldDB" id="A0A2V3ZY37"/>
<protein>
    <recommendedName>
        <fullName evidence="6">FecR protein domain-containing protein</fullName>
    </recommendedName>
</protein>
<dbReference type="Gene3D" id="2.60.120.1440">
    <property type="match status" value="1"/>
</dbReference>
<dbReference type="InterPro" id="IPR032508">
    <property type="entry name" value="FecR_C"/>
</dbReference>
<dbReference type="Pfam" id="PF16344">
    <property type="entry name" value="FecR_C"/>
    <property type="match status" value="1"/>
</dbReference>
<name>A0A2V3ZY37_9BACT</name>
<organism evidence="4 5">
    <name type="scientific">Marinifilum breve</name>
    <dbReference type="NCBI Taxonomy" id="2184082"/>
    <lineage>
        <taxon>Bacteria</taxon>
        <taxon>Pseudomonadati</taxon>
        <taxon>Bacteroidota</taxon>
        <taxon>Bacteroidia</taxon>
        <taxon>Marinilabiliales</taxon>
        <taxon>Marinifilaceae</taxon>
    </lineage>
</organism>
<dbReference type="PANTHER" id="PTHR30273">
    <property type="entry name" value="PERIPLASMIC SIGNAL SENSOR AND SIGMA FACTOR ACTIVATOR FECR-RELATED"/>
    <property type="match status" value="1"/>
</dbReference>
<dbReference type="Pfam" id="PF04773">
    <property type="entry name" value="FecR"/>
    <property type="match status" value="1"/>
</dbReference>
<dbReference type="GO" id="GO:0016989">
    <property type="term" value="F:sigma factor antagonist activity"/>
    <property type="evidence" value="ECO:0007669"/>
    <property type="project" value="TreeGrafter"/>
</dbReference>
<reference evidence="4 5" key="1">
    <citation type="submission" date="2018-05" db="EMBL/GenBank/DDBJ databases">
        <title>Marinifilum breve JC075T sp. nov., a marine bacterium isolated from Yongle Blue Hole in the South China Sea.</title>
        <authorList>
            <person name="Fu T."/>
        </authorList>
    </citation>
    <scope>NUCLEOTIDE SEQUENCE [LARGE SCALE GENOMIC DNA]</scope>
    <source>
        <strain evidence="4 5">JC075</strain>
    </source>
</reference>
<dbReference type="EMBL" id="QFLI01000003">
    <property type="protein sequence ID" value="PXY01382.1"/>
    <property type="molecule type" value="Genomic_DNA"/>
</dbReference>
<evidence type="ECO:0000259" key="3">
    <source>
        <dbReference type="Pfam" id="PF16344"/>
    </source>
</evidence>
<evidence type="ECO:0000256" key="1">
    <source>
        <dbReference type="SAM" id="Phobius"/>
    </source>
</evidence>
<feature type="domain" description="Protein FecR C-terminal" evidence="3">
    <location>
        <begin position="248"/>
        <end position="313"/>
    </location>
</feature>
<evidence type="ECO:0000313" key="5">
    <source>
        <dbReference type="Proteomes" id="UP000248079"/>
    </source>
</evidence>
<dbReference type="InterPro" id="IPR012373">
    <property type="entry name" value="Ferrdict_sens_TM"/>
</dbReference>
<feature type="transmembrane region" description="Helical" evidence="1">
    <location>
        <begin position="81"/>
        <end position="102"/>
    </location>
</feature>
<evidence type="ECO:0008006" key="6">
    <source>
        <dbReference type="Google" id="ProtNLM"/>
    </source>
</evidence>
<sequence>MKINTEILTDYLNELCDNKTKQAVENWIKEDAANQKYFEELKFYWECKSSSTKKIEFDSKKAYSKILQKKNLQKRLKIRRYLQYAAAMTILIVSGITSYLFMNTDSDQILVVNNIASEKLLNLPDGSTILLAQGSSIRHSKHFSEKVRSIELTGEAFFNVAKDKNRPFIISTSQTQTQVIGTSFRISEANGNTFIKVESGIVEFRGKNEPTNKVRLVKGDKAKFMTKQHVILKGSNKSQNSELKIQYLAYQNESLKSICSDLNELFNVDIRLEGEMIPQLRLTTVFENQKLENILETISFTLDLDIEKNNSYILLK</sequence>
<dbReference type="InterPro" id="IPR006860">
    <property type="entry name" value="FecR"/>
</dbReference>
<feature type="domain" description="FecR protein" evidence="2">
    <location>
        <begin position="118"/>
        <end position="203"/>
    </location>
</feature>
<gene>
    <name evidence="4" type="ORF">DF185_07810</name>
</gene>
<keyword evidence="5" id="KW-1185">Reference proteome</keyword>
<keyword evidence="1" id="KW-0472">Membrane</keyword>
<proteinExistence type="predicted"/>
<evidence type="ECO:0000259" key="2">
    <source>
        <dbReference type="Pfam" id="PF04773"/>
    </source>
</evidence>
<dbReference type="PIRSF" id="PIRSF018266">
    <property type="entry name" value="FecR"/>
    <property type="match status" value="1"/>
</dbReference>
<keyword evidence="1" id="KW-1133">Transmembrane helix</keyword>
<dbReference type="RefSeq" id="WP_110360194.1">
    <property type="nucleotide sequence ID" value="NZ_QFLI01000003.1"/>
</dbReference>
<keyword evidence="1" id="KW-0812">Transmembrane</keyword>
<comment type="caution">
    <text evidence="4">The sequence shown here is derived from an EMBL/GenBank/DDBJ whole genome shotgun (WGS) entry which is preliminary data.</text>
</comment>
<dbReference type="OrthoDB" id="699645at2"/>